<keyword evidence="1 2" id="KW-0344">Guanine-nucleotide releasing factor</keyword>
<dbReference type="PANTHER" id="PTHR23113:SF368">
    <property type="entry name" value="CELL DIVISION CONTROL PROTEIN 25"/>
    <property type="match status" value="1"/>
</dbReference>
<keyword evidence="5" id="KW-1185">Reference proteome</keyword>
<evidence type="ECO:0000259" key="3">
    <source>
        <dbReference type="PROSITE" id="PS50009"/>
    </source>
</evidence>
<gene>
    <name evidence="4" type="ORF">PHYEVI_LOCUS9000</name>
</gene>
<feature type="domain" description="Ras-GEF" evidence="3">
    <location>
        <begin position="523"/>
        <end position="753"/>
    </location>
</feature>
<dbReference type="PROSITE" id="PS50009">
    <property type="entry name" value="RASGEF_CAT"/>
    <property type="match status" value="1"/>
</dbReference>
<evidence type="ECO:0000313" key="4">
    <source>
        <dbReference type="EMBL" id="CAG9862694.1"/>
    </source>
</evidence>
<organism evidence="4 5">
    <name type="scientific">Phyllotreta striolata</name>
    <name type="common">Striped flea beetle</name>
    <name type="synonym">Crioceris striolata</name>
    <dbReference type="NCBI Taxonomy" id="444603"/>
    <lineage>
        <taxon>Eukaryota</taxon>
        <taxon>Metazoa</taxon>
        <taxon>Ecdysozoa</taxon>
        <taxon>Arthropoda</taxon>
        <taxon>Hexapoda</taxon>
        <taxon>Insecta</taxon>
        <taxon>Pterygota</taxon>
        <taxon>Neoptera</taxon>
        <taxon>Endopterygota</taxon>
        <taxon>Coleoptera</taxon>
        <taxon>Polyphaga</taxon>
        <taxon>Cucujiformia</taxon>
        <taxon>Chrysomeloidea</taxon>
        <taxon>Chrysomelidae</taxon>
        <taxon>Galerucinae</taxon>
        <taxon>Alticini</taxon>
        <taxon>Phyllotreta</taxon>
    </lineage>
</organism>
<sequence length="839" mass="96406">MSDNRVQKLLFSEYSEFEDMVLIESPFAQTTKDGRGIRQVHLGLTPTKLVLATDVLPPVDYVSFKYCPGVDPLIETFELVAVYPVECVNLSVYRTKRSQALKARFCNNKVLYFELGGFENRAMFWNLWCEKVKFFCPNGSGSSRSETSVGTSTTASTLYLLDRKLVAVNGMKQLWFTFGPNPSLANSSVNEIINSQYAPLVQPPSIEEFLHGTKSAKSSKLAIRNQRSETTNYAEENNLSVGDSVQINRFGSGVKEGCNIGLYLTVDDYVVPRRYSSIIDEQKAADSNFLVVNYEHLAESCVLAWELCRSADPSRYKIKHKRRYGLLTQPTLLYGYGVLEAPKGCKYSLQMKRAVSEVSLFKAEEPVLKTAVPKKVLVSSASHRLLTEEFREVLVDEKPPFTYFWTPGYAYRPKTPKQVYDERLKELKAIEIYQETVRMKRKRKRKKLKNLLCLYQNKIHKLGTDEESNDEAGDAKKRKKQGFIHNIFPYSSNLNFNRPNETPLQHLKRILKVDVNVCAWEFDSLTLAQQLTMIDKQLFLKIPAVELDVLIWQNSSNGAPNIASVLAFSRRISNLFAHEIVKNDCVKARARLIARFINVADKCHKFSNFQSCKSVLNGLQSPAVYRLRATWAYLRKHHASKYRNFAFLCRFYRDTRMLSYQKTIFIVSHSPPFLPYIGDIINRLLGKIPEYSFPRKKSSIAGSDTKTNRSETITGNRTDSIFHRFLKALALSQTNEVRETANRARKKYLMQRKKIRFKGLYEYYTTSGLVSSEGGKEEKVMETKAYLERCQLGAMSYNFRRDEMARCYLLKARYKEDGENFSYSLSIESPCNYYEPNTK</sequence>
<dbReference type="PANTHER" id="PTHR23113">
    <property type="entry name" value="GUANINE NUCLEOTIDE EXCHANGE FACTOR"/>
    <property type="match status" value="1"/>
</dbReference>
<dbReference type="SMART" id="SM00147">
    <property type="entry name" value="RasGEF"/>
    <property type="match status" value="1"/>
</dbReference>
<evidence type="ECO:0000313" key="5">
    <source>
        <dbReference type="Proteomes" id="UP001153712"/>
    </source>
</evidence>
<dbReference type="GO" id="GO:0007265">
    <property type="term" value="P:Ras protein signal transduction"/>
    <property type="evidence" value="ECO:0007669"/>
    <property type="project" value="TreeGrafter"/>
</dbReference>
<dbReference type="InterPro" id="IPR036964">
    <property type="entry name" value="RASGEF_cat_dom_sf"/>
</dbReference>
<dbReference type="GO" id="GO:0005085">
    <property type="term" value="F:guanyl-nucleotide exchange factor activity"/>
    <property type="evidence" value="ECO:0007669"/>
    <property type="project" value="UniProtKB-KW"/>
</dbReference>
<dbReference type="Pfam" id="PF00617">
    <property type="entry name" value="RasGEF"/>
    <property type="match status" value="1"/>
</dbReference>
<dbReference type="AlphaFoldDB" id="A0A9N9XSJ7"/>
<dbReference type="Proteomes" id="UP001153712">
    <property type="component" value="Chromosome 6"/>
</dbReference>
<evidence type="ECO:0000256" key="1">
    <source>
        <dbReference type="ARBA" id="ARBA00022658"/>
    </source>
</evidence>
<dbReference type="InterPro" id="IPR023578">
    <property type="entry name" value="Ras_GEF_dom_sf"/>
</dbReference>
<dbReference type="InterPro" id="IPR008937">
    <property type="entry name" value="Ras-like_GEF"/>
</dbReference>
<accession>A0A9N9XSJ7</accession>
<reference evidence="4" key="1">
    <citation type="submission" date="2022-01" db="EMBL/GenBank/DDBJ databases">
        <authorList>
            <person name="King R."/>
        </authorList>
    </citation>
    <scope>NUCLEOTIDE SEQUENCE</scope>
</reference>
<protein>
    <recommendedName>
        <fullName evidence="3">Ras-GEF domain-containing protein</fullName>
    </recommendedName>
</protein>
<dbReference type="InterPro" id="IPR001895">
    <property type="entry name" value="RASGEF_cat_dom"/>
</dbReference>
<dbReference type="SUPFAM" id="SSF48366">
    <property type="entry name" value="Ras GEF"/>
    <property type="match status" value="1"/>
</dbReference>
<name>A0A9N9XSJ7_PHYSR</name>
<proteinExistence type="predicted"/>
<dbReference type="EMBL" id="OU900099">
    <property type="protein sequence ID" value="CAG9862694.1"/>
    <property type="molecule type" value="Genomic_DNA"/>
</dbReference>
<dbReference type="GO" id="GO:0005886">
    <property type="term" value="C:plasma membrane"/>
    <property type="evidence" value="ECO:0007669"/>
    <property type="project" value="TreeGrafter"/>
</dbReference>
<dbReference type="OrthoDB" id="6021951at2759"/>
<dbReference type="Gene3D" id="1.10.840.10">
    <property type="entry name" value="Ras guanine-nucleotide exchange factors catalytic domain"/>
    <property type="match status" value="1"/>
</dbReference>
<evidence type="ECO:0000256" key="2">
    <source>
        <dbReference type="PROSITE-ProRule" id="PRU00168"/>
    </source>
</evidence>